<dbReference type="EMBL" id="LYBM01000030">
    <property type="protein sequence ID" value="ODA31785.1"/>
    <property type="molecule type" value="Genomic_DNA"/>
</dbReference>
<dbReference type="GO" id="GO:0005737">
    <property type="term" value="C:cytoplasm"/>
    <property type="evidence" value="ECO:0007669"/>
    <property type="project" value="TreeGrafter"/>
</dbReference>
<comment type="caution">
    <text evidence="2">The sequence shown here is derived from an EMBL/GenBank/DDBJ whole genome shotgun (WGS) entry which is preliminary data.</text>
</comment>
<gene>
    <name evidence="2" type="ORF">A8L45_15250</name>
</gene>
<dbReference type="PANTHER" id="PTHR45527">
    <property type="entry name" value="NONRIBOSOMAL PEPTIDE SYNTHETASE"/>
    <property type="match status" value="1"/>
</dbReference>
<evidence type="ECO:0000259" key="1">
    <source>
        <dbReference type="Pfam" id="PF00501"/>
    </source>
</evidence>
<dbReference type="GO" id="GO:0044550">
    <property type="term" value="P:secondary metabolite biosynthetic process"/>
    <property type="evidence" value="ECO:0007669"/>
    <property type="project" value="TreeGrafter"/>
</dbReference>
<dbReference type="GO" id="GO:0031177">
    <property type="term" value="F:phosphopantetheine binding"/>
    <property type="evidence" value="ECO:0007669"/>
    <property type="project" value="TreeGrafter"/>
</dbReference>
<reference evidence="2 3" key="1">
    <citation type="submission" date="2016-05" db="EMBL/GenBank/DDBJ databases">
        <title>Genomic Taxonomy of the Vibrionaceae.</title>
        <authorList>
            <person name="Gomez-Gil B."/>
            <person name="Enciso-Ibarra J."/>
        </authorList>
    </citation>
    <scope>NUCLEOTIDE SEQUENCE [LARGE SCALE GENOMIC DNA]</scope>
    <source>
        <strain evidence="2 3">CAIM 1920</strain>
    </source>
</reference>
<dbReference type="InterPro" id="IPR045851">
    <property type="entry name" value="AMP-bd_C_sf"/>
</dbReference>
<dbReference type="InterPro" id="IPR000873">
    <property type="entry name" value="AMP-dep_synth/lig_dom"/>
</dbReference>
<name>A0A1C3EEW8_9GAMM</name>
<dbReference type="Proteomes" id="UP000094936">
    <property type="component" value="Unassembled WGS sequence"/>
</dbReference>
<dbReference type="PANTHER" id="PTHR45527:SF1">
    <property type="entry name" value="FATTY ACID SYNTHASE"/>
    <property type="match status" value="1"/>
</dbReference>
<dbReference type="Gene3D" id="3.30.300.30">
    <property type="match status" value="1"/>
</dbReference>
<dbReference type="OrthoDB" id="9757559at2"/>
<proteinExistence type="predicted"/>
<keyword evidence="3" id="KW-1185">Reference proteome</keyword>
<dbReference type="InterPro" id="IPR042099">
    <property type="entry name" value="ANL_N_sf"/>
</dbReference>
<dbReference type="GO" id="GO:0043041">
    <property type="term" value="P:amino acid activation for nonribosomal peptide biosynthetic process"/>
    <property type="evidence" value="ECO:0007669"/>
    <property type="project" value="TreeGrafter"/>
</dbReference>
<organism evidence="2 3">
    <name type="scientific">Veronia pacifica</name>
    <dbReference type="NCBI Taxonomy" id="1080227"/>
    <lineage>
        <taxon>Bacteria</taxon>
        <taxon>Pseudomonadati</taxon>
        <taxon>Pseudomonadota</taxon>
        <taxon>Gammaproteobacteria</taxon>
        <taxon>Vibrionales</taxon>
        <taxon>Vibrionaceae</taxon>
        <taxon>Veronia</taxon>
    </lineage>
</organism>
<accession>A0A1C3EEW8</accession>
<dbReference type="SUPFAM" id="SSF56801">
    <property type="entry name" value="Acetyl-CoA synthetase-like"/>
    <property type="match status" value="1"/>
</dbReference>
<dbReference type="STRING" id="1080227.A8L45_15250"/>
<evidence type="ECO:0000313" key="2">
    <source>
        <dbReference type="EMBL" id="ODA31785.1"/>
    </source>
</evidence>
<feature type="domain" description="AMP-dependent synthetase/ligase" evidence="1">
    <location>
        <begin position="48"/>
        <end position="381"/>
    </location>
</feature>
<dbReference type="Pfam" id="PF00501">
    <property type="entry name" value="AMP-binding"/>
    <property type="match status" value="1"/>
</dbReference>
<dbReference type="Gene3D" id="3.40.50.12780">
    <property type="entry name" value="N-terminal domain of ligase-like"/>
    <property type="match status" value="1"/>
</dbReference>
<protein>
    <recommendedName>
        <fullName evidence="1">AMP-dependent synthetase/ligase domain-containing protein</fullName>
    </recommendedName>
</protein>
<sequence length="531" mass="58631">MQKVDNTALQSIRGLTFSSLSYWDIIRFNQFGFGNAELPDATFVLEAFEKYVRQTPYATAVTNGEESLSYSQLNDLADCVACELMHRGIGKGDHIGLFVERSMYLLVGILASLKIGATYIPQDVKKAPASFLEKIVNIANPKVVLTTRSSDVQLPQFETAETHNIETLIARGARHLSNFSPIPKVSEHDNCFILFTSGTTGTPNGVCVSHKNLSNIIMTQPGDLGIKPGMTVSQLLCISFDMSAWEIFGALCHGATLLLRGSDFQETASKANVIIATPSILGRIDPALCPDVKTVAVAGEPCPRPLADKWSHYSNFYNCCGPTETTIVNTMQLHNAKHRLTIGKPTPNNTVYILDENMQPCEIGEVGEMWAGGACVTNGYLKNQTLTAERYVRDPFMADGSLMFRTRDLGRWTEDGELEHLGRTDDQVKVRGFRVELDGVSKQLESIQGIDLAVTLKLDERTLISFVSPEKCSEEEGKRFLEDRLPYYSIPEHIIAMPELPLTPRGKIDKRKLMQQFLDSIASGTHSEGVA</sequence>
<dbReference type="AlphaFoldDB" id="A0A1C3EEW8"/>
<evidence type="ECO:0000313" key="3">
    <source>
        <dbReference type="Proteomes" id="UP000094936"/>
    </source>
</evidence>